<dbReference type="EMBL" id="DSVQ01000005">
    <property type="protein sequence ID" value="HGT38051.1"/>
    <property type="molecule type" value="Genomic_DNA"/>
</dbReference>
<organism evidence="2">
    <name type="scientific">Schlesneria paludicola</name>
    <dbReference type="NCBI Taxonomy" id="360056"/>
    <lineage>
        <taxon>Bacteria</taxon>
        <taxon>Pseudomonadati</taxon>
        <taxon>Planctomycetota</taxon>
        <taxon>Planctomycetia</taxon>
        <taxon>Planctomycetales</taxon>
        <taxon>Planctomycetaceae</taxon>
        <taxon>Schlesneria</taxon>
    </lineage>
</organism>
<sequence length="335" mass="36818">MAQRRIAPGIRRACAACALWLTILPVAAVAAEAATGAPSGGESVLVAADDLELDPKLYRSLTVVRPGVSTAAVRKQAVSELTLAELPAEARRKAERVLQNMGLFRRLPTLRFEVEPRVFHHLLQHPDVAVSTWRAMEISRFELKQTAPNIYQADAKDGSAGQIEVWRSTDDDTLIYCDGAFKSPLLARPVVARSIMRLRTRLVEHAGGPTQAECVGDVFVEFPSQTVETIAKLISPISHSIADRNFKQLSLYAHLMSQAMTRQPDWVAALTERMDASDAQKAAFLQLARDVHQSARQRTVRGQEPMPVDTLIAPLRLPLTEGEPIVPAGYPARPR</sequence>
<reference evidence="2" key="1">
    <citation type="journal article" date="2020" name="mSystems">
        <title>Genome- and Community-Level Interaction Insights into Carbon Utilization and Element Cycling Functions of Hydrothermarchaeota in Hydrothermal Sediment.</title>
        <authorList>
            <person name="Zhou Z."/>
            <person name="Liu Y."/>
            <person name="Xu W."/>
            <person name="Pan J."/>
            <person name="Luo Z.H."/>
            <person name="Li M."/>
        </authorList>
    </citation>
    <scope>NUCLEOTIDE SEQUENCE [LARGE SCALE GENOMIC DNA]</scope>
    <source>
        <strain evidence="2">SpSt-508</strain>
    </source>
</reference>
<proteinExistence type="predicted"/>
<name>A0A7C4LNG7_9PLAN</name>
<evidence type="ECO:0000256" key="1">
    <source>
        <dbReference type="SAM" id="SignalP"/>
    </source>
</evidence>
<accession>A0A7C4LNG7</accession>
<gene>
    <name evidence="2" type="ORF">ENS64_02100</name>
</gene>
<feature type="chain" id="PRO_5028125428" evidence="1">
    <location>
        <begin position="31"/>
        <end position="335"/>
    </location>
</feature>
<evidence type="ECO:0000313" key="2">
    <source>
        <dbReference type="EMBL" id="HGT38051.1"/>
    </source>
</evidence>
<keyword evidence="1" id="KW-0732">Signal</keyword>
<protein>
    <submittedName>
        <fullName evidence="2">Uncharacterized protein</fullName>
    </submittedName>
</protein>
<feature type="signal peptide" evidence="1">
    <location>
        <begin position="1"/>
        <end position="30"/>
    </location>
</feature>
<comment type="caution">
    <text evidence="2">The sequence shown here is derived from an EMBL/GenBank/DDBJ whole genome shotgun (WGS) entry which is preliminary data.</text>
</comment>
<dbReference type="AlphaFoldDB" id="A0A7C4LNG7"/>